<dbReference type="InterPro" id="IPR051267">
    <property type="entry name" value="STEAP_metalloreductase"/>
</dbReference>
<dbReference type="Proteomes" id="UP000215158">
    <property type="component" value="Chromosome 2"/>
</dbReference>
<organism evidence="3 4">
    <name type="scientific">Paraburkholderia aromaticivorans</name>
    <dbReference type="NCBI Taxonomy" id="2026199"/>
    <lineage>
        <taxon>Bacteria</taxon>
        <taxon>Pseudomonadati</taxon>
        <taxon>Pseudomonadota</taxon>
        <taxon>Betaproteobacteria</taxon>
        <taxon>Burkholderiales</taxon>
        <taxon>Burkholderiaceae</taxon>
        <taxon>Paraburkholderia</taxon>
    </lineage>
</organism>
<dbReference type="OrthoDB" id="5499754at2"/>
<dbReference type="KEGG" id="parb:CJU94_26015"/>
<evidence type="ECO:0000259" key="2">
    <source>
        <dbReference type="Pfam" id="PF03807"/>
    </source>
</evidence>
<dbReference type="EMBL" id="CP022990">
    <property type="protein sequence ID" value="ASW01615.1"/>
    <property type="molecule type" value="Genomic_DNA"/>
</dbReference>
<name>A0A248VRY7_9BURK</name>
<keyword evidence="4" id="KW-1185">Reference proteome</keyword>
<accession>A0A248VRY7</accession>
<protein>
    <submittedName>
        <fullName evidence="3">NADP oxidoreductase</fullName>
    </submittedName>
</protein>
<dbReference type="Gene3D" id="3.40.50.720">
    <property type="entry name" value="NAD(P)-binding Rossmann-like Domain"/>
    <property type="match status" value="1"/>
</dbReference>
<dbReference type="PANTHER" id="PTHR14239">
    <property type="entry name" value="DUDULIN-RELATED"/>
    <property type="match status" value="1"/>
</dbReference>
<dbReference type="Pfam" id="PF03807">
    <property type="entry name" value="F420_oxidored"/>
    <property type="match status" value="1"/>
</dbReference>
<dbReference type="SUPFAM" id="SSF51735">
    <property type="entry name" value="NAD(P)-binding Rossmann-fold domains"/>
    <property type="match status" value="1"/>
</dbReference>
<dbReference type="InterPro" id="IPR036291">
    <property type="entry name" value="NAD(P)-bd_dom_sf"/>
</dbReference>
<evidence type="ECO:0000313" key="3">
    <source>
        <dbReference type="EMBL" id="ASW01615.1"/>
    </source>
</evidence>
<evidence type="ECO:0000256" key="1">
    <source>
        <dbReference type="ARBA" id="ARBA00023002"/>
    </source>
</evidence>
<reference evidence="3 4" key="1">
    <citation type="submission" date="2017-08" db="EMBL/GenBank/DDBJ databases">
        <title>Identification and genetic characteristics of simultaneous BTEX- and naphthalene-degrading Paraburkholderia sp. BN5 isolated from petroleum-contaminated soil.</title>
        <authorList>
            <person name="Lee Y."/>
            <person name="Jeon C.O."/>
        </authorList>
    </citation>
    <scope>NUCLEOTIDE SEQUENCE [LARGE SCALE GENOMIC DNA]</scope>
    <source>
        <strain evidence="3 4">BN5</strain>
    </source>
</reference>
<dbReference type="AlphaFoldDB" id="A0A248VRY7"/>
<gene>
    <name evidence="3" type="ORF">CJU94_26015</name>
</gene>
<dbReference type="RefSeq" id="WP_095421509.1">
    <property type="nucleotide sequence ID" value="NZ_CP022990.1"/>
</dbReference>
<keyword evidence="1" id="KW-0560">Oxidoreductase</keyword>
<sequence length="219" mass="23619">MKMGILGAGFLGRAMATLAKQHGHEVMISNSRGTETLMSTAAAIGCRVGTAREAAVFGELAVVAVPFRHYLALPVAELEGKIVIDTCNYYPERDGHIDVLDQHAITTSELMARHLRGARLVKAFNAILAKDLETDGTPAGESARRALPMAGDDLAAKQVVAGILDQFGFDAVDAGSLSASWRFERAKPAYCVRLDRAGLLERLAEAKREVELPHGSWRH</sequence>
<dbReference type="GO" id="GO:0016491">
    <property type="term" value="F:oxidoreductase activity"/>
    <property type="evidence" value="ECO:0007669"/>
    <property type="project" value="UniProtKB-KW"/>
</dbReference>
<evidence type="ECO:0000313" key="4">
    <source>
        <dbReference type="Proteomes" id="UP000215158"/>
    </source>
</evidence>
<proteinExistence type="predicted"/>
<feature type="domain" description="Pyrroline-5-carboxylate reductase catalytic N-terminal" evidence="2">
    <location>
        <begin position="2"/>
        <end position="89"/>
    </location>
</feature>
<dbReference type="InterPro" id="IPR028939">
    <property type="entry name" value="P5C_Rdtase_cat_N"/>
</dbReference>